<evidence type="ECO:0000256" key="7">
    <source>
        <dbReference type="SAM" id="Phobius"/>
    </source>
</evidence>
<evidence type="ECO:0000313" key="10">
    <source>
        <dbReference type="Proteomes" id="UP001338309"/>
    </source>
</evidence>
<dbReference type="InterPro" id="IPR050256">
    <property type="entry name" value="Glycosyltransferase_2"/>
</dbReference>
<evidence type="ECO:0000259" key="8">
    <source>
        <dbReference type="Pfam" id="PF00535"/>
    </source>
</evidence>
<evidence type="ECO:0000256" key="1">
    <source>
        <dbReference type="ARBA" id="ARBA00004141"/>
    </source>
</evidence>
<name>A0ABQ6PNJ8_9BACT</name>
<dbReference type="PANTHER" id="PTHR48090">
    <property type="entry name" value="UNDECAPRENYL-PHOSPHATE 4-DEOXY-4-FORMAMIDO-L-ARABINOSE TRANSFERASE-RELATED"/>
    <property type="match status" value="1"/>
</dbReference>
<comment type="subcellular location">
    <subcellularLocation>
        <location evidence="1">Membrane</location>
        <topology evidence="1">Multi-pass membrane protein</topology>
    </subcellularLocation>
</comment>
<evidence type="ECO:0000256" key="6">
    <source>
        <dbReference type="ARBA" id="ARBA00023136"/>
    </source>
</evidence>
<feature type="domain" description="Glycosyltransferase 2-like" evidence="8">
    <location>
        <begin position="3"/>
        <end position="143"/>
    </location>
</feature>
<comment type="caution">
    <text evidence="9">The sequence shown here is derived from an EMBL/GenBank/DDBJ whole genome shotgun (WGS) entry which is preliminary data.</text>
</comment>
<keyword evidence="10" id="KW-1185">Reference proteome</keyword>
<reference evidence="9 10" key="1">
    <citation type="submission" date="2023-08" db="EMBL/GenBank/DDBJ databases">
        <title>Draft genome sequence of Algoriphagus confluentis.</title>
        <authorList>
            <person name="Takatani N."/>
            <person name="Hosokawa M."/>
            <person name="Sawabe T."/>
        </authorList>
    </citation>
    <scope>NUCLEOTIDE SEQUENCE [LARGE SCALE GENOMIC DNA]</scope>
    <source>
        <strain evidence="9 10">NBRC 111222</strain>
    </source>
</reference>
<dbReference type="CDD" id="cd04187">
    <property type="entry name" value="DPM1_like_bac"/>
    <property type="match status" value="1"/>
</dbReference>
<protein>
    <submittedName>
        <fullName evidence="9">Glycosyltransferase family 2 protein</fullName>
    </submittedName>
</protein>
<keyword evidence="2" id="KW-0328">Glycosyltransferase</keyword>
<accession>A0ABQ6PNJ8</accession>
<evidence type="ECO:0000256" key="4">
    <source>
        <dbReference type="ARBA" id="ARBA00022692"/>
    </source>
</evidence>
<dbReference type="SUPFAM" id="SSF53448">
    <property type="entry name" value="Nucleotide-diphospho-sugar transferases"/>
    <property type="match status" value="1"/>
</dbReference>
<dbReference type="PANTHER" id="PTHR48090:SF1">
    <property type="entry name" value="PROPHAGE BACTOPRENOL GLUCOSYL TRANSFERASE HOMOLOG"/>
    <property type="match status" value="1"/>
</dbReference>
<dbReference type="InterPro" id="IPR001173">
    <property type="entry name" value="Glyco_trans_2-like"/>
</dbReference>
<keyword evidence="4 7" id="KW-0812">Transmembrane</keyword>
<evidence type="ECO:0000256" key="3">
    <source>
        <dbReference type="ARBA" id="ARBA00022679"/>
    </source>
</evidence>
<dbReference type="Proteomes" id="UP001338309">
    <property type="component" value="Unassembled WGS sequence"/>
</dbReference>
<feature type="transmembrane region" description="Helical" evidence="7">
    <location>
        <begin position="213"/>
        <end position="233"/>
    </location>
</feature>
<dbReference type="Pfam" id="PF00535">
    <property type="entry name" value="Glycos_transf_2"/>
    <property type="match status" value="1"/>
</dbReference>
<dbReference type="InterPro" id="IPR029044">
    <property type="entry name" value="Nucleotide-diphossugar_trans"/>
</dbReference>
<evidence type="ECO:0000313" key="9">
    <source>
        <dbReference type="EMBL" id="GMQ29548.1"/>
    </source>
</evidence>
<evidence type="ECO:0000256" key="5">
    <source>
        <dbReference type="ARBA" id="ARBA00022989"/>
    </source>
</evidence>
<evidence type="ECO:0000256" key="2">
    <source>
        <dbReference type="ARBA" id="ARBA00022676"/>
    </source>
</evidence>
<organism evidence="9 10">
    <name type="scientific">Algoriphagus confluentis</name>
    <dbReference type="NCBI Taxonomy" id="1697556"/>
    <lineage>
        <taxon>Bacteria</taxon>
        <taxon>Pseudomonadati</taxon>
        <taxon>Bacteroidota</taxon>
        <taxon>Cytophagia</taxon>
        <taxon>Cytophagales</taxon>
        <taxon>Cyclobacteriaceae</taxon>
        <taxon>Algoriphagus</taxon>
    </lineage>
</organism>
<keyword evidence="6 7" id="KW-0472">Membrane</keyword>
<proteinExistence type="predicted"/>
<keyword evidence="3" id="KW-0808">Transferase</keyword>
<gene>
    <name evidence="9" type="ORF">Aconfl_21910</name>
</gene>
<feature type="transmembrane region" description="Helical" evidence="7">
    <location>
        <begin position="245"/>
        <end position="267"/>
    </location>
</feature>
<keyword evidence="5 7" id="KW-1133">Transmembrane helix</keyword>
<dbReference type="Gene3D" id="3.90.550.10">
    <property type="entry name" value="Spore Coat Polysaccharide Biosynthesis Protein SpsA, Chain A"/>
    <property type="match status" value="1"/>
</dbReference>
<sequence>MVERLEKVCQSLKSNFEVILVDDGCPEGSWDTLAALAGKFPEIKGIKLTRNFGQHYAITAGLDHAQGEWVMVMDGDLQDRPEEIPNLYREAIKGFDVVLARRVNRKDSLLKVGLGKLFFRLLSYLTGNTFDPSVGNFGIYHRKVIDAFLKMKEPVRVFSVMVSWMGFSTSFVEVKHMPRTDGKSGYSFRRRLNLALDIILAYSDKPIRLMVKVGLWIAFLSFLFSCITLFRYLSGAITVSGYTSLILSISFFSGILMMMLGIVGLYVGKIFEGVKGRPLYLIDKTIENQEKDK</sequence>
<dbReference type="EMBL" id="BTPD01000006">
    <property type="protein sequence ID" value="GMQ29548.1"/>
    <property type="molecule type" value="Genomic_DNA"/>
</dbReference>